<keyword evidence="5 9" id="KW-0371">Homeobox</keyword>
<evidence type="ECO:0000259" key="12">
    <source>
        <dbReference type="PROSITE" id="PS50071"/>
    </source>
</evidence>
<keyword evidence="2" id="KW-0217">Developmental protein</keyword>
<evidence type="ECO:0000256" key="9">
    <source>
        <dbReference type="PROSITE-ProRule" id="PRU00108"/>
    </source>
</evidence>
<feature type="region of interest" description="Disordered" evidence="11">
    <location>
        <begin position="1"/>
        <end position="25"/>
    </location>
</feature>
<keyword evidence="14" id="KW-1185">Reference proteome</keyword>
<dbReference type="InterPro" id="IPR044555">
    <property type="entry name" value="WUSCHEL-like"/>
</dbReference>
<dbReference type="OMA" id="PASSRWN"/>
<gene>
    <name evidence="13" type="ORF">RCOM_0982120</name>
</gene>
<feature type="compositionally biased region" description="Polar residues" evidence="11">
    <location>
        <begin position="1"/>
        <end position="10"/>
    </location>
</feature>
<evidence type="ECO:0000256" key="7">
    <source>
        <dbReference type="ARBA" id="ARBA00023242"/>
    </source>
</evidence>
<dbReference type="Pfam" id="PF00046">
    <property type="entry name" value="Homeodomain"/>
    <property type="match status" value="1"/>
</dbReference>
<dbReference type="CDD" id="cd00086">
    <property type="entry name" value="homeodomain"/>
    <property type="match status" value="1"/>
</dbReference>
<evidence type="ECO:0000313" key="13">
    <source>
        <dbReference type="EMBL" id="EEF31009.1"/>
    </source>
</evidence>
<comment type="subcellular location">
    <subcellularLocation>
        <location evidence="1 9 10">Nucleus</location>
    </subcellularLocation>
</comment>
<evidence type="ECO:0000256" key="6">
    <source>
        <dbReference type="ARBA" id="ARBA00023163"/>
    </source>
</evidence>
<evidence type="ECO:0000256" key="5">
    <source>
        <dbReference type="ARBA" id="ARBA00023155"/>
    </source>
</evidence>
<dbReference type="GO" id="GO:0003677">
    <property type="term" value="F:DNA binding"/>
    <property type="evidence" value="ECO:0007669"/>
    <property type="project" value="UniProtKB-UniRule"/>
</dbReference>
<dbReference type="GO" id="GO:0003700">
    <property type="term" value="F:DNA-binding transcription factor activity"/>
    <property type="evidence" value="ECO:0007669"/>
    <property type="project" value="InterPro"/>
</dbReference>
<feature type="DNA-binding region" description="Homeobox" evidence="9">
    <location>
        <begin position="19"/>
        <end position="83"/>
    </location>
</feature>
<evidence type="ECO:0000313" key="14">
    <source>
        <dbReference type="Proteomes" id="UP000008311"/>
    </source>
</evidence>
<dbReference type="eggNOG" id="ENOG502RZ2B">
    <property type="taxonomic scope" value="Eukaryota"/>
</dbReference>
<evidence type="ECO:0000256" key="1">
    <source>
        <dbReference type="ARBA" id="ARBA00004123"/>
    </source>
</evidence>
<evidence type="ECO:0000256" key="2">
    <source>
        <dbReference type="ARBA" id="ARBA00022473"/>
    </source>
</evidence>
<dbReference type="InParanoid" id="B9SZE2"/>
<dbReference type="InterPro" id="IPR009057">
    <property type="entry name" value="Homeodomain-like_sf"/>
</dbReference>
<dbReference type="GO" id="GO:0099402">
    <property type="term" value="P:plant organ development"/>
    <property type="evidence" value="ECO:0007669"/>
    <property type="project" value="InterPro"/>
</dbReference>
<keyword evidence="4 9" id="KW-0238">DNA-binding</keyword>
<evidence type="ECO:0000256" key="3">
    <source>
        <dbReference type="ARBA" id="ARBA00023015"/>
    </source>
</evidence>
<sequence>MESENIDTGNSGDGTGAHQVNSRWNPTKEQIGLLENMYRQGIRTPTAEQIQQITTRLRDYGHIEGKNVFYWFQNHKARQRQKQKQENIAYINRYLHKAHHPPVFAPPCPNVVCGSYYLPQSDLGFCPQYPRLLLPAGNFKRRPRTEKIIEKARSCAVPQEYNNIMIQTNDRNINQGRIHSKSYISNQETLPLFPLHPTGILQGRETSITVCSLGSTNNSAEDSINATSTPSSYSSDETNTGVKDCCNDKPFFDFFSEQGDDQGRIERD</sequence>
<reference evidence="14" key="1">
    <citation type="journal article" date="2010" name="Nat. Biotechnol.">
        <title>Draft genome sequence of the oilseed species Ricinus communis.</title>
        <authorList>
            <person name="Chan A.P."/>
            <person name="Crabtree J."/>
            <person name="Zhao Q."/>
            <person name="Lorenzi H."/>
            <person name="Orvis J."/>
            <person name="Puiu D."/>
            <person name="Melake-Berhan A."/>
            <person name="Jones K.M."/>
            <person name="Redman J."/>
            <person name="Chen G."/>
            <person name="Cahoon E.B."/>
            <person name="Gedil M."/>
            <person name="Stanke M."/>
            <person name="Haas B.J."/>
            <person name="Wortman J.R."/>
            <person name="Fraser-Liggett C.M."/>
            <person name="Ravel J."/>
            <person name="Rabinowicz P.D."/>
        </authorList>
    </citation>
    <scope>NUCLEOTIDE SEQUENCE [LARGE SCALE GENOMIC DNA]</scope>
    <source>
        <strain evidence="14">cv. Hale</strain>
    </source>
</reference>
<dbReference type="PANTHER" id="PTHR45940:SF6">
    <property type="entry name" value="WUSCHEL-RELATED HOMEOBOX 2"/>
    <property type="match status" value="1"/>
</dbReference>
<proteinExistence type="inferred from homology"/>
<accession>B9SZE2</accession>
<dbReference type="FunCoup" id="B9SZE2">
    <property type="interactions" value="150"/>
</dbReference>
<dbReference type="Proteomes" id="UP000008311">
    <property type="component" value="Unassembled WGS sequence"/>
</dbReference>
<feature type="domain" description="Homeobox" evidence="12">
    <location>
        <begin position="17"/>
        <end position="82"/>
    </location>
</feature>
<evidence type="ECO:0000256" key="11">
    <source>
        <dbReference type="SAM" id="MobiDB-lite"/>
    </source>
</evidence>
<dbReference type="STRING" id="3988.B9SZE2"/>
<keyword evidence="3" id="KW-0805">Transcription regulation</keyword>
<dbReference type="EMBL" id="EQ974274">
    <property type="protein sequence ID" value="EEF31009.1"/>
    <property type="molecule type" value="Genomic_DNA"/>
</dbReference>
<comment type="similarity">
    <text evidence="8">Belongs to the WUS homeobox family.</text>
</comment>
<dbReference type="AlphaFoldDB" id="B9SZE2"/>
<dbReference type="SUPFAM" id="SSF46689">
    <property type="entry name" value="Homeodomain-like"/>
    <property type="match status" value="1"/>
</dbReference>
<evidence type="ECO:0000256" key="4">
    <source>
        <dbReference type="ARBA" id="ARBA00023125"/>
    </source>
</evidence>
<dbReference type="Gene3D" id="1.10.10.60">
    <property type="entry name" value="Homeodomain-like"/>
    <property type="match status" value="1"/>
</dbReference>
<dbReference type="PANTHER" id="PTHR45940">
    <property type="entry name" value="WUSCHEL-RELATED HOMEOBOX 1-RELATED"/>
    <property type="match status" value="1"/>
</dbReference>
<name>B9SZE2_RICCO</name>
<evidence type="ECO:0000256" key="10">
    <source>
        <dbReference type="RuleBase" id="RU000682"/>
    </source>
</evidence>
<organism evidence="13 14">
    <name type="scientific">Ricinus communis</name>
    <name type="common">Castor bean</name>
    <dbReference type="NCBI Taxonomy" id="3988"/>
    <lineage>
        <taxon>Eukaryota</taxon>
        <taxon>Viridiplantae</taxon>
        <taxon>Streptophyta</taxon>
        <taxon>Embryophyta</taxon>
        <taxon>Tracheophyta</taxon>
        <taxon>Spermatophyta</taxon>
        <taxon>Magnoliopsida</taxon>
        <taxon>eudicotyledons</taxon>
        <taxon>Gunneridae</taxon>
        <taxon>Pentapetalae</taxon>
        <taxon>rosids</taxon>
        <taxon>fabids</taxon>
        <taxon>Malpighiales</taxon>
        <taxon>Euphorbiaceae</taxon>
        <taxon>Acalyphoideae</taxon>
        <taxon>Acalypheae</taxon>
        <taxon>Ricinus</taxon>
    </lineage>
</organism>
<dbReference type="FunFam" id="1.10.10.60:FF:000146">
    <property type="entry name" value="WUSCHEL-related homeobox 4"/>
    <property type="match status" value="1"/>
</dbReference>
<evidence type="ECO:0000256" key="8">
    <source>
        <dbReference type="ARBA" id="ARBA00024040"/>
    </source>
</evidence>
<dbReference type="OrthoDB" id="1896656at2759"/>
<dbReference type="SMART" id="SM00389">
    <property type="entry name" value="HOX"/>
    <property type="match status" value="1"/>
</dbReference>
<feature type="region of interest" description="Disordered" evidence="11">
    <location>
        <begin position="219"/>
        <end position="240"/>
    </location>
</feature>
<dbReference type="GO" id="GO:0005634">
    <property type="term" value="C:nucleus"/>
    <property type="evidence" value="ECO:0007669"/>
    <property type="project" value="UniProtKB-SubCell"/>
</dbReference>
<dbReference type="KEGG" id="rcu:8269403"/>
<keyword evidence="6" id="KW-0804">Transcription</keyword>
<keyword evidence="7 9" id="KW-0539">Nucleus</keyword>
<protein>
    <submittedName>
        <fullName evidence="13">Transcription factor, putative</fullName>
    </submittedName>
</protein>
<dbReference type="InterPro" id="IPR001356">
    <property type="entry name" value="HD"/>
</dbReference>
<dbReference type="PROSITE" id="PS50071">
    <property type="entry name" value="HOMEOBOX_2"/>
    <property type="match status" value="1"/>
</dbReference>